<dbReference type="PROSITE" id="PS00455">
    <property type="entry name" value="AMP_BINDING"/>
    <property type="match status" value="1"/>
</dbReference>
<keyword evidence="7" id="KW-1185">Reference proteome</keyword>
<dbReference type="Pfam" id="PF00501">
    <property type="entry name" value="AMP-binding"/>
    <property type="match status" value="1"/>
</dbReference>
<dbReference type="Ensembl" id="ENSCCAT00000028387.1">
    <property type="protein sequence ID" value="ENSCCAP00000010986.1"/>
    <property type="gene ID" value="ENSCCAG00000023247.1"/>
</dbReference>
<keyword evidence="2" id="KW-0436">Ligase</keyword>
<sequence length="540" mass="59327">MSPPVKLTFQCLACALASALASCCLAPARHGGNGLRRTAPVAPSDRTTPVFTRVLSFGDRTALVDQHGHHRYAEFYSRSFHLSGEMCRLRGCERVSFLCATYASYVVAQWASWMSGGVAVPLYRKHPATSVVLASQEYLELRSPVVRKLGVPLLPLTPAVYSGAVEEVAEGLVMEQGWRDQGAMIIYTSGTTGRPKGVLSTHRNLRAVMTGPVHKWAWTKDNVILHVLPLHHVHGVVNALLCPLWVGATCVMMPEFSIQQVWEKFLSSETPHISVFMAVPTTYTKLMEHYDRHFTQSHVQDSVQKIRPLVSGSAALPLPVLEKWKNITGHTLLQWCCMTESGKALSGPLNAAGRVPGSAGTPLPGVQVRTVSENSQKEGCAHTVHAKGDERGTTVTPGFEEKDRELLVRGPSVFREYWNNPEETKSAFTGDGWFKTGDTVVFKDSQSSVDVIKTGGYKVSALEVASTDVTVIGVPGMTWGQRVTAAVTVRGHSVSHRELQEWTSSAGCKEAWLGRPQETSKLILNYCLIFMWFVALRFQE</sequence>
<dbReference type="SUPFAM" id="SSF56801">
    <property type="entry name" value="Acetyl-CoA synthetase-like"/>
    <property type="match status" value="1"/>
</dbReference>
<dbReference type="STRING" id="9516.ENSCCAP00000010986"/>
<dbReference type="PANTHER" id="PTHR43201:SF8">
    <property type="entry name" value="ACYL-COA SYNTHETASE FAMILY MEMBER 3"/>
    <property type="match status" value="1"/>
</dbReference>
<proteinExistence type="inferred from homology"/>
<dbReference type="PANTHER" id="PTHR43201">
    <property type="entry name" value="ACYL-COA SYNTHETASE"/>
    <property type="match status" value="1"/>
</dbReference>
<dbReference type="GO" id="GO:0006631">
    <property type="term" value="P:fatty acid metabolic process"/>
    <property type="evidence" value="ECO:0007669"/>
    <property type="project" value="TreeGrafter"/>
</dbReference>
<evidence type="ECO:0000256" key="3">
    <source>
        <dbReference type="ARBA" id="ARBA00023098"/>
    </source>
</evidence>
<reference evidence="6" key="1">
    <citation type="submission" date="2025-08" db="UniProtKB">
        <authorList>
            <consortium name="Ensembl"/>
        </authorList>
    </citation>
    <scope>IDENTIFICATION</scope>
</reference>
<dbReference type="InterPro" id="IPR020845">
    <property type="entry name" value="AMP-binding_CS"/>
</dbReference>
<dbReference type="OMA" id="IYEYYGM"/>
<dbReference type="Gene3D" id="3.40.50.12780">
    <property type="entry name" value="N-terminal domain of ligase-like"/>
    <property type="match status" value="1"/>
</dbReference>
<dbReference type="PROSITE" id="PS51257">
    <property type="entry name" value="PROKAR_LIPOPROTEIN"/>
    <property type="match status" value="1"/>
</dbReference>
<reference evidence="6" key="2">
    <citation type="submission" date="2025-09" db="UniProtKB">
        <authorList>
            <consortium name="Ensembl"/>
        </authorList>
    </citation>
    <scope>IDENTIFICATION</scope>
</reference>
<accession>A0A2K5Q506</accession>
<feature type="domain" description="AMP-dependent synthetase/ligase" evidence="5">
    <location>
        <begin position="177"/>
        <end position="418"/>
    </location>
</feature>
<keyword evidence="3" id="KW-0443">Lipid metabolism</keyword>
<evidence type="ECO:0000313" key="6">
    <source>
        <dbReference type="Ensembl" id="ENSCCAP00000010986.1"/>
    </source>
</evidence>
<evidence type="ECO:0000259" key="5">
    <source>
        <dbReference type="Pfam" id="PF00501"/>
    </source>
</evidence>
<evidence type="ECO:0000313" key="7">
    <source>
        <dbReference type="Proteomes" id="UP000233040"/>
    </source>
</evidence>
<evidence type="ECO:0000256" key="1">
    <source>
        <dbReference type="ARBA" id="ARBA00006432"/>
    </source>
</evidence>
<keyword evidence="4" id="KW-0732">Signal</keyword>
<dbReference type="Proteomes" id="UP000233040">
    <property type="component" value="Unassembled WGS sequence"/>
</dbReference>
<evidence type="ECO:0000256" key="4">
    <source>
        <dbReference type="SAM" id="SignalP"/>
    </source>
</evidence>
<comment type="similarity">
    <text evidence="1">Belongs to the ATP-dependent AMP-binding enzyme family.</text>
</comment>
<dbReference type="AlphaFoldDB" id="A0A2K5Q506"/>
<dbReference type="GO" id="GO:0005737">
    <property type="term" value="C:cytoplasm"/>
    <property type="evidence" value="ECO:0007669"/>
    <property type="project" value="UniProtKB-ARBA"/>
</dbReference>
<feature type="signal peptide" evidence="4">
    <location>
        <begin position="1"/>
        <end position="21"/>
    </location>
</feature>
<dbReference type="GeneTree" id="ENSGT00940000157000"/>
<dbReference type="GO" id="GO:0031956">
    <property type="term" value="F:medium-chain fatty acid-CoA ligase activity"/>
    <property type="evidence" value="ECO:0007669"/>
    <property type="project" value="TreeGrafter"/>
</dbReference>
<name>A0A2K5Q506_CEBIM</name>
<organism evidence="6 7">
    <name type="scientific">Cebus imitator</name>
    <name type="common">Panamanian white-faced capuchin</name>
    <name type="synonym">Cebus capucinus imitator</name>
    <dbReference type="NCBI Taxonomy" id="2715852"/>
    <lineage>
        <taxon>Eukaryota</taxon>
        <taxon>Metazoa</taxon>
        <taxon>Chordata</taxon>
        <taxon>Craniata</taxon>
        <taxon>Vertebrata</taxon>
        <taxon>Euteleostomi</taxon>
        <taxon>Mammalia</taxon>
        <taxon>Eutheria</taxon>
        <taxon>Euarchontoglires</taxon>
        <taxon>Primates</taxon>
        <taxon>Haplorrhini</taxon>
        <taxon>Platyrrhini</taxon>
        <taxon>Cebidae</taxon>
        <taxon>Cebinae</taxon>
        <taxon>Cebus</taxon>
    </lineage>
</organism>
<dbReference type="FunFam" id="3.40.50.12780:FF:000030">
    <property type="entry name" value="Acyl-CoA synthetase family member 3"/>
    <property type="match status" value="1"/>
</dbReference>
<feature type="chain" id="PRO_5014401639" description="AMP-dependent synthetase/ligase domain-containing protein" evidence="4">
    <location>
        <begin position="22"/>
        <end position="540"/>
    </location>
</feature>
<evidence type="ECO:0000256" key="2">
    <source>
        <dbReference type="ARBA" id="ARBA00022598"/>
    </source>
</evidence>
<protein>
    <recommendedName>
        <fullName evidence="5">AMP-dependent synthetase/ligase domain-containing protein</fullName>
    </recommendedName>
</protein>
<dbReference type="InterPro" id="IPR042099">
    <property type="entry name" value="ANL_N_sf"/>
</dbReference>
<dbReference type="CDD" id="cd05941">
    <property type="entry name" value="MCS"/>
    <property type="match status" value="1"/>
</dbReference>
<dbReference type="InterPro" id="IPR000873">
    <property type="entry name" value="AMP-dep_synth/lig_dom"/>
</dbReference>